<feature type="compositionally biased region" description="Basic and acidic residues" evidence="1">
    <location>
        <begin position="66"/>
        <end position="77"/>
    </location>
</feature>
<evidence type="ECO:0000256" key="1">
    <source>
        <dbReference type="SAM" id="MobiDB-lite"/>
    </source>
</evidence>
<feature type="compositionally biased region" description="Acidic residues" evidence="1">
    <location>
        <begin position="106"/>
        <end position="124"/>
    </location>
</feature>
<dbReference type="Proteomes" id="UP000246740">
    <property type="component" value="Unassembled WGS sequence"/>
</dbReference>
<dbReference type="AlphaFoldDB" id="A0A317XYX3"/>
<dbReference type="OrthoDB" id="2547869at2759"/>
<dbReference type="InParanoid" id="A0A317XYX3"/>
<feature type="region of interest" description="Disordered" evidence="1">
    <location>
        <begin position="1"/>
        <end position="145"/>
    </location>
</feature>
<organism evidence="2 3">
    <name type="scientific">Testicularia cyperi</name>
    <dbReference type="NCBI Taxonomy" id="1882483"/>
    <lineage>
        <taxon>Eukaryota</taxon>
        <taxon>Fungi</taxon>
        <taxon>Dikarya</taxon>
        <taxon>Basidiomycota</taxon>
        <taxon>Ustilaginomycotina</taxon>
        <taxon>Ustilaginomycetes</taxon>
        <taxon>Ustilaginales</taxon>
        <taxon>Anthracoideaceae</taxon>
        <taxon>Testicularia</taxon>
    </lineage>
</organism>
<dbReference type="EMBL" id="KZ819188">
    <property type="protein sequence ID" value="PWZ03098.1"/>
    <property type="molecule type" value="Genomic_DNA"/>
</dbReference>
<feature type="compositionally biased region" description="Polar residues" evidence="1">
    <location>
        <begin position="93"/>
        <end position="104"/>
    </location>
</feature>
<evidence type="ECO:0000313" key="2">
    <source>
        <dbReference type="EMBL" id="PWZ03098.1"/>
    </source>
</evidence>
<reference evidence="2 3" key="1">
    <citation type="journal article" date="2018" name="Mol. Biol. Evol.">
        <title>Broad Genomic Sampling Reveals a Smut Pathogenic Ancestry of the Fungal Clade Ustilaginomycotina.</title>
        <authorList>
            <person name="Kijpornyongpan T."/>
            <person name="Mondo S.J."/>
            <person name="Barry K."/>
            <person name="Sandor L."/>
            <person name="Lee J."/>
            <person name="Lipzen A."/>
            <person name="Pangilinan J."/>
            <person name="LaButti K."/>
            <person name="Hainaut M."/>
            <person name="Henrissat B."/>
            <person name="Grigoriev I.V."/>
            <person name="Spatafora J.W."/>
            <person name="Aime M.C."/>
        </authorList>
    </citation>
    <scope>NUCLEOTIDE SEQUENCE [LARGE SCALE GENOMIC DNA]</scope>
    <source>
        <strain evidence="2 3">MCA 3645</strain>
    </source>
</reference>
<sequence>MGKSAKFYKKPTLKEKQGSSGKSRSSASAPVSQFGLLPSSSNGSGSAKEAAVKKAAVSSKAVQKRQILEEKTKRKVEATNAPKPVFRPADEAISTSRSKQSATQEPEVDGMDDDEDDEDMDDTADAIKRRPRTKHRKDWGPMPKEMGIDYLRQWDSRAR</sequence>
<proteinExistence type="predicted"/>
<keyword evidence="3" id="KW-1185">Reference proteome</keyword>
<protein>
    <submittedName>
        <fullName evidence="2">Uncharacterized protein</fullName>
    </submittedName>
</protein>
<name>A0A317XYX3_9BASI</name>
<feature type="compositionally biased region" description="Basic residues" evidence="1">
    <location>
        <begin position="1"/>
        <end position="11"/>
    </location>
</feature>
<evidence type="ECO:0000313" key="3">
    <source>
        <dbReference type="Proteomes" id="UP000246740"/>
    </source>
</evidence>
<gene>
    <name evidence="2" type="ORF">BCV70DRAFT_197330</name>
</gene>
<accession>A0A317XYX3</accession>
<feature type="compositionally biased region" description="Low complexity" evidence="1">
    <location>
        <begin position="18"/>
        <end position="61"/>
    </location>
</feature>